<proteinExistence type="predicted"/>
<reference evidence="2" key="1">
    <citation type="journal article" date="2019" name="Int. J. Syst. Evol. Microbiol.">
        <title>The Global Catalogue of Microorganisms (GCM) 10K type strain sequencing project: providing services to taxonomists for standard genome sequencing and annotation.</title>
        <authorList>
            <consortium name="The Broad Institute Genomics Platform"/>
            <consortium name="The Broad Institute Genome Sequencing Center for Infectious Disease"/>
            <person name="Wu L."/>
            <person name="Ma J."/>
        </authorList>
    </citation>
    <scope>NUCLEOTIDE SEQUENCE [LARGE SCALE GENOMIC DNA]</scope>
    <source>
        <strain evidence="2">JCM 30234</strain>
    </source>
</reference>
<sequence>MESFSQFRTETEEQLGRRLDDQETAFLCWVYKRYKAEKTMSH</sequence>
<accession>A0ABW2UVB2</accession>
<evidence type="ECO:0000313" key="2">
    <source>
        <dbReference type="Proteomes" id="UP001596620"/>
    </source>
</evidence>
<gene>
    <name evidence="1" type="ORF">ACFQU8_11830</name>
</gene>
<evidence type="ECO:0000313" key="1">
    <source>
        <dbReference type="EMBL" id="MFC7747877.1"/>
    </source>
</evidence>
<dbReference type="EMBL" id="JBHTGR010000056">
    <property type="protein sequence ID" value="MFC7747877.1"/>
    <property type="molecule type" value="Genomic_DNA"/>
</dbReference>
<dbReference type="RefSeq" id="WP_382360381.1">
    <property type="nucleotide sequence ID" value="NZ_JBHTGR010000056.1"/>
</dbReference>
<dbReference type="Proteomes" id="UP001596620">
    <property type="component" value="Unassembled WGS sequence"/>
</dbReference>
<name>A0ABW2UVB2_9BACI</name>
<protein>
    <submittedName>
        <fullName evidence="1">Uncharacterized protein</fullName>
    </submittedName>
</protein>
<keyword evidence="2" id="KW-1185">Reference proteome</keyword>
<comment type="caution">
    <text evidence="1">The sequence shown here is derived from an EMBL/GenBank/DDBJ whole genome shotgun (WGS) entry which is preliminary data.</text>
</comment>
<organism evidence="1 2">
    <name type="scientific">Lentibacillus kimchii</name>
    <dbReference type="NCBI Taxonomy" id="1542911"/>
    <lineage>
        <taxon>Bacteria</taxon>
        <taxon>Bacillati</taxon>
        <taxon>Bacillota</taxon>
        <taxon>Bacilli</taxon>
        <taxon>Bacillales</taxon>
        <taxon>Bacillaceae</taxon>
        <taxon>Lentibacillus</taxon>
    </lineage>
</organism>